<name>A0A444LH31_9HYPH</name>
<reference evidence="2 3" key="1">
    <citation type="submission" date="2019-01" db="EMBL/GenBank/DDBJ databases">
        <title>The draft genome of Rhizobium sp. 24NR.</title>
        <authorList>
            <person name="Liu L."/>
            <person name="Liang L."/>
            <person name="Shi S."/>
            <person name="Xu L."/>
            <person name="Wang X."/>
            <person name="Li L."/>
            <person name="Zhang X."/>
        </authorList>
    </citation>
    <scope>NUCLEOTIDE SEQUENCE [LARGE SCALE GENOMIC DNA]</scope>
    <source>
        <strain evidence="2 3">24NR</strain>
    </source>
</reference>
<dbReference type="Pfam" id="PF04972">
    <property type="entry name" value="BON"/>
    <property type="match status" value="1"/>
</dbReference>
<evidence type="ECO:0000313" key="2">
    <source>
        <dbReference type="EMBL" id="RWX78328.1"/>
    </source>
</evidence>
<dbReference type="SMART" id="SM00749">
    <property type="entry name" value="BON"/>
    <property type="match status" value="1"/>
</dbReference>
<keyword evidence="3" id="KW-1185">Reference proteome</keyword>
<dbReference type="InterPro" id="IPR014004">
    <property type="entry name" value="Transpt-assoc_nodulatn_dom_bac"/>
</dbReference>
<feature type="domain" description="BON" evidence="1">
    <location>
        <begin position="88"/>
        <end position="156"/>
    </location>
</feature>
<dbReference type="Gene3D" id="3.30.1340.30">
    <property type="match status" value="1"/>
</dbReference>
<accession>A0A444LH31</accession>
<organism evidence="2 3">
    <name type="scientific">Neorhizobium lilium</name>
    <dbReference type="NCBI Taxonomy" id="2503024"/>
    <lineage>
        <taxon>Bacteria</taxon>
        <taxon>Pseudomonadati</taxon>
        <taxon>Pseudomonadota</taxon>
        <taxon>Alphaproteobacteria</taxon>
        <taxon>Hyphomicrobiales</taxon>
        <taxon>Rhizobiaceae</taxon>
        <taxon>Rhizobium/Agrobacterium group</taxon>
        <taxon>Neorhizobium</taxon>
    </lineage>
</organism>
<protein>
    <submittedName>
        <fullName evidence="2">BON domain-containing protein</fullName>
    </submittedName>
</protein>
<comment type="caution">
    <text evidence="2">The sequence shown here is derived from an EMBL/GenBank/DDBJ whole genome shotgun (WGS) entry which is preliminary data.</text>
</comment>
<dbReference type="Proteomes" id="UP000287687">
    <property type="component" value="Unassembled WGS sequence"/>
</dbReference>
<dbReference type="OrthoDB" id="7916429at2"/>
<dbReference type="InterPro" id="IPR007055">
    <property type="entry name" value="BON_dom"/>
</dbReference>
<dbReference type="PROSITE" id="PS50914">
    <property type="entry name" value="BON"/>
    <property type="match status" value="1"/>
</dbReference>
<dbReference type="RefSeq" id="WP_128442306.1">
    <property type="nucleotide sequence ID" value="NZ_SBIP01000002.1"/>
</dbReference>
<evidence type="ECO:0000313" key="3">
    <source>
        <dbReference type="Proteomes" id="UP000287687"/>
    </source>
</evidence>
<proteinExistence type="predicted"/>
<gene>
    <name evidence="2" type="ORF">EPK99_06810</name>
</gene>
<dbReference type="AlphaFoldDB" id="A0A444LH31"/>
<evidence type="ECO:0000259" key="1">
    <source>
        <dbReference type="PROSITE" id="PS50914"/>
    </source>
</evidence>
<sequence length="165" mass="17910">MTAKKSVDDITREEDYRDYDTRNIDQGWPYADKPGAASDAVENAAYGDPEANFDRERNGGFLIDSAGADGLEEPLVDSEAPGTVGLEVSDDLEERITDALDELDVIEMNSIDVHVDQGNVTIEGTVDEADTARKIIRAIQGIAGVRKVTNNLQLVGVDSRIPDDD</sequence>
<dbReference type="EMBL" id="SBIP01000002">
    <property type="protein sequence ID" value="RWX78328.1"/>
    <property type="molecule type" value="Genomic_DNA"/>
</dbReference>